<evidence type="ECO:0000313" key="3">
    <source>
        <dbReference type="Proteomes" id="UP000799764"/>
    </source>
</evidence>
<organism evidence="2 3">
    <name type="scientific">Karstenula rhodostoma CBS 690.94</name>
    <dbReference type="NCBI Taxonomy" id="1392251"/>
    <lineage>
        <taxon>Eukaryota</taxon>
        <taxon>Fungi</taxon>
        <taxon>Dikarya</taxon>
        <taxon>Ascomycota</taxon>
        <taxon>Pezizomycotina</taxon>
        <taxon>Dothideomycetes</taxon>
        <taxon>Pleosporomycetidae</taxon>
        <taxon>Pleosporales</taxon>
        <taxon>Massarineae</taxon>
        <taxon>Didymosphaeriaceae</taxon>
        <taxon>Karstenula</taxon>
    </lineage>
</organism>
<evidence type="ECO:0008006" key="4">
    <source>
        <dbReference type="Google" id="ProtNLM"/>
    </source>
</evidence>
<comment type="caution">
    <text evidence="2">The sequence shown here is derived from an EMBL/GenBank/DDBJ whole genome shotgun (WGS) entry which is preliminary data.</text>
</comment>
<accession>A0A9P4PMG5</accession>
<keyword evidence="1" id="KW-0732">Signal</keyword>
<feature type="signal peptide" evidence="1">
    <location>
        <begin position="1"/>
        <end position="32"/>
    </location>
</feature>
<dbReference type="Proteomes" id="UP000799764">
    <property type="component" value="Unassembled WGS sequence"/>
</dbReference>
<reference evidence="2" key="1">
    <citation type="journal article" date="2020" name="Stud. Mycol.">
        <title>101 Dothideomycetes genomes: a test case for predicting lifestyles and emergence of pathogens.</title>
        <authorList>
            <person name="Haridas S."/>
            <person name="Albert R."/>
            <person name="Binder M."/>
            <person name="Bloem J."/>
            <person name="Labutti K."/>
            <person name="Salamov A."/>
            <person name="Andreopoulos B."/>
            <person name="Baker S."/>
            <person name="Barry K."/>
            <person name="Bills G."/>
            <person name="Bluhm B."/>
            <person name="Cannon C."/>
            <person name="Castanera R."/>
            <person name="Culley D."/>
            <person name="Daum C."/>
            <person name="Ezra D."/>
            <person name="Gonzalez J."/>
            <person name="Henrissat B."/>
            <person name="Kuo A."/>
            <person name="Liang C."/>
            <person name="Lipzen A."/>
            <person name="Lutzoni F."/>
            <person name="Magnuson J."/>
            <person name="Mondo S."/>
            <person name="Nolan M."/>
            <person name="Ohm R."/>
            <person name="Pangilinan J."/>
            <person name="Park H.-J."/>
            <person name="Ramirez L."/>
            <person name="Alfaro M."/>
            <person name="Sun H."/>
            <person name="Tritt A."/>
            <person name="Yoshinaga Y."/>
            <person name="Zwiers L.-H."/>
            <person name="Turgeon B."/>
            <person name="Goodwin S."/>
            <person name="Spatafora J."/>
            <person name="Crous P."/>
            <person name="Grigoriev I."/>
        </authorList>
    </citation>
    <scope>NUCLEOTIDE SEQUENCE</scope>
    <source>
        <strain evidence="2">CBS 690.94</strain>
    </source>
</reference>
<keyword evidence="3" id="KW-1185">Reference proteome</keyword>
<evidence type="ECO:0000313" key="2">
    <source>
        <dbReference type="EMBL" id="KAF2446896.1"/>
    </source>
</evidence>
<gene>
    <name evidence="2" type="ORF">P171DRAFT_241147</name>
</gene>
<protein>
    <recommendedName>
        <fullName evidence="4">Secreted protein</fullName>
    </recommendedName>
</protein>
<sequence length="151" mass="16563">MDPSHELKSIKPRVCFPCVLFLNVTLCALLQAASKRSTRTQQCAKTSALSSTLANKSGLMSLPGTKHVREDARLISNPMRHSSTSLLFQSSRRIPRSRSPRRNSLDQIPFPESQLSVAITATWFVRSNSLFLTVTAGGHACVRKLDGVLLG</sequence>
<dbReference type="EMBL" id="MU001497">
    <property type="protein sequence ID" value="KAF2446896.1"/>
    <property type="molecule type" value="Genomic_DNA"/>
</dbReference>
<dbReference type="AlphaFoldDB" id="A0A9P4PMG5"/>
<name>A0A9P4PMG5_9PLEO</name>
<proteinExistence type="predicted"/>
<feature type="chain" id="PRO_5040240897" description="Secreted protein" evidence="1">
    <location>
        <begin position="33"/>
        <end position="151"/>
    </location>
</feature>
<evidence type="ECO:0000256" key="1">
    <source>
        <dbReference type="SAM" id="SignalP"/>
    </source>
</evidence>